<dbReference type="EMBL" id="HBDX01002414">
    <property type="protein sequence ID" value="CAD8221354.1"/>
    <property type="molecule type" value="Transcribed_RNA"/>
</dbReference>
<gene>
    <name evidence="2" type="ORF">OLUC0939_LOCUS2074</name>
</gene>
<feature type="region of interest" description="Disordered" evidence="1">
    <location>
        <begin position="89"/>
        <end position="114"/>
    </location>
</feature>
<protein>
    <submittedName>
        <fullName evidence="2">Uncharacterized protein</fullName>
    </submittedName>
</protein>
<sequence length="114" mass="12756">MLLVKLWIAKKLAVLLAVRAFGVKRLYRRGLKLSRYAFGDVEASENAYRRTTERVLWHTCHAAMITEQWLVRRATAFTEKVFTNAGFSARGMPSGGEAFGGTKATPKPPKTKTP</sequence>
<evidence type="ECO:0000313" key="2">
    <source>
        <dbReference type="EMBL" id="CAD8221354.1"/>
    </source>
</evidence>
<organism evidence="2">
    <name type="scientific">Ostreococcus sp. 'lucimarinus'</name>
    <dbReference type="NCBI Taxonomy" id="242159"/>
    <lineage>
        <taxon>Eukaryota</taxon>
        <taxon>Viridiplantae</taxon>
        <taxon>Chlorophyta</taxon>
        <taxon>Mamiellophyceae</taxon>
        <taxon>Mamiellales</taxon>
        <taxon>Bathycoccaceae</taxon>
        <taxon>Ostreococcus</taxon>
    </lineage>
</organism>
<proteinExistence type="predicted"/>
<accession>A0A7R9T0Y7</accession>
<dbReference type="OMA" id="VKLWIAK"/>
<name>A0A7R9T0Y7_9CHLO</name>
<dbReference type="AlphaFoldDB" id="A0A7R9T0Y7"/>
<evidence type="ECO:0000256" key="1">
    <source>
        <dbReference type="SAM" id="MobiDB-lite"/>
    </source>
</evidence>
<reference evidence="2" key="1">
    <citation type="submission" date="2021-01" db="EMBL/GenBank/DDBJ databases">
        <authorList>
            <person name="Corre E."/>
            <person name="Pelletier E."/>
            <person name="Niang G."/>
            <person name="Scheremetjew M."/>
            <person name="Finn R."/>
            <person name="Kale V."/>
            <person name="Holt S."/>
            <person name="Cochrane G."/>
            <person name="Meng A."/>
            <person name="Brown T."/>
            <person name="Cohen L."/>
        </authorList>
    </citation>
    <scope>NUCLEOTIDE SEQUENCE</scope>
    <source>
        <strain evidence="2">Clade-A-BCC118000</strain>
    </source>
</reference>